<dbReference type="eggNOG" id="COG1112">
    <property type="taxonomic scope" value="Bacteria"/>
</dbReference>
<evidence type="ECO:0000313" key="6">
    <source>
        <dbReference type="Proteomes" id="UP000001351"/>
    </source>
</evidence>
<dbReference type="PATRIC" id="fig|378806.16.peg.4591"/>
<feature type="domain" description="DNA2/NAM7 helicase-like C-terminal" evidence="3">
    <location>
        <begin position="836"/>
        <end position="1073"/>
    </location>
</feature>
<dbReference type="RefSeq" id="WP_002615169.1">
    <property type="nucleotide sequence ID" value="NC_014623.1"/>
</dbReference>
<reference evidence="4 6" key="2">
    <citation type="journal article" date="2011" name="Mol. Biol. Evol.">
        <title>Comparative genomic analysis of fruiting body formation in Myxococcales.</title>
        <authorList>
            <person name="Huntley S."/>
            <person name="Hamann N."/>
            <person name="Wegener-Feldbrugge S."/>
            <person name="Treuner-Lange A."/>
            <person name="Kube M."/>
            <person name="Reinhardt R."/>
            <person name="Klages S."/>
            <person name="Muller R."/>
            <person name="Ronning C.M."/>
            <person name="Nierman W.C."/>
            <person name="Sogaard-Andersen L."/>
        </authorList>
    </citation>
    <scope>NUCLEOTIDE SEQUENCE [LARGE SCALE GENOMIC DNA]</scope>
    <source>
        <strain evidence="4 6">DW4/3-1</strain>
    </source>
</reference>
<dbReference type="PANTHER" id="PTHR10887:SF495">
    <property type="entry name" value="HELICASE SENATAXIN ISOFORM X1-RELATED"/>
    <property type="match status" value="1"/>
</dbReference>
<evidence type="ECO:0000313" key="5">
    <source>
        <dbReference type="EMBL" id="EAU65532.1"/>
    </source>
</evidence>
<dbReference type="KEGG" id="sur:STAUR_2449"/>
<dbReference type="InterPro" id="IPR047187">
    <property type="entry name" value="SF1_C_Upf1"/>
</dbReference>
<dbReference type="PANTHER" id="PTHR10887">
    <property type="entry name" value="DNA2/NAM7 HELICASE FAMILY"/>
    <property type="match status" value="1"/>
</dbReference>
<accession>Q08YG3</accession>
<dbReference type="Proteomes" id="UP000001351">
    <property type="component" value="Chromosome"/>
</dbReference>
<dbReference type="OrthoDB" id="9757917at2"/>
<dbReference type="STRING" id="378806.STAUR_2449"/>
<keyword evidence="6" id="KW-1185">Reference proteome</keyword>
<evidence type="ECO:0000256" key="1">
    <source>
        <dbReference type="SAM" id="MobiDB-lite"/>
    </source>
</evidence>
<evidence type="ECO:0000313" key="7">
    <source>
        <dbReference type="Proteomes" id="UP000032702"/>
    </source>
</evidence>
<evidence type="ECO:0000313" key="4">
    <source>
        <dbReference type="EMBL" id="ADO70253.1"/>
    </source>
</evidence>
<dbReference type="EMBL" id="AAMD01000079">
    <property type="protein sequence ID" value="EAU65532.1"/>
    <property type="molecule type" value="Genomic_DNA"/>
</dbReference>
<protein>
    <submittedName>
        <fullName evidence="4">Beta-catenin-interacting ICAT family protein</fullName>
    </submittedName>
</protein>
<proteinExistence type="predicted"/>
<dbReference type="CDD" id="cd18808">
    <property type="entry name" value="SF1_C_Upf1"/>
    <property type="match status" value="1"/>
</dbReference>
<dbReference type="EMBL" id="CP002271">
    <property type="protein sequence ID" value="ADO70253.1"/>
    <property type="molecule type" value="Genomic_DNA"/>
</dbReference>
<name>Q08YG3_STIAD</name>
<feature type="region of interest" description="Disordered" evidence="1">
    <location>
        <begin position="339"/>
        <end position="359"/>
    </location>
</feature>
<reference evidence="5 7" key="1">
    <citation type="submission" date="2006-04" db="EMBL/GenBank/DDBJ databases">
        <authorList>
            <person name="Nierman W.C."/>
        </authorList>
    </citation>
    <scope>NUCLEOTIDE SEQUENCE [LARGE SCALE GENOMIC DNA]</scope>
    <source>
        <strain evidence="5 7">DW4/3-1</strain>
    </source>
</reference>
<dbReference type="InterPro" id="IPR045055">
    <property type="entry name" value="DNA2/NAM7-like"/>
</dbReference>
<dbReference type="InterPro" id="IPR027417">
    <property type="entry name" value="P-loop_NTPase"/>
</dbReference>
<dbReference type="AlphaFoldDB" id="Q08YG3"/>
<sequence length="1104" mass="122732">MKAAEATGGVPATLRVKSTSGPLQSLPAREQEVTLVRSGDQTLLRYADVVCAVEGVTPPDTTQLIDVMTSGFPVVAYVAQATVKAIVLETRRFTEERRETAPMQIGLDDKVMDDVRRGHKVGGTALDVSAWLEDRLLLPPAPGEPPELRRFLYSGNVDAFRIYGLKVAADVQRRDNKLRIERVVKGGRNNQQRLMLLYAPVSIVDATLAAELHGAVRTTLSEAVAGSDSYLRTWQEYQKLERESVLRRARTLGAIEYQNSERRRDGGWRFHLTPSEDLAARLALLGDSERFELEAGDHAPAFDEDSSAVPPPTKKSGPKVQRLSAPITNVNEHKRFIDLAPPDDDDEQPKPPKAGYLYLSTGGDEARLKRRERAEEALRTGRCPMPQLGLLMEGRPAPMARRSRISVDGPKLKPVIREVFGASGPTQRQREAIEHALNTPDVCLIQGPPGTGKTKVITAIERCLAVLADEGVELSHRILVCAAQHDAVENVAQRTEVFGLPTMKVGRRRRSADSSFDPAQAFVDERAEQLRARVRVPPEAERLSQARNIVLACVRTRSLPTEQANRIRDLVRVLYGLLPPDLRDKAIERASTLERPAGLGDPEETEKLVKAARGIRVDDAPFSDDGPVRACVALQRLEAVLTPDERAFLERCTAVEPETVPPWLADGRPLRDALIDRLTQSPPSVEPRLDDETQRVLLEILDAVDRRLSTTRAGDEAVLVSYLNDLESDPEGVRKTLEHYTVVLASTLQQAAGNEMRRVRGINEGQTTFESVIVDEAARANPLDLFIPLSMAKRRVVLVGDHRQLPHLLEPDVERQLAEGVEQGTVEKQTLDAVQASLFERMWVLLRALQQKDGIDRTVTLNAQYRMHPVLGAYVSREFYEVHDDGTIESPRAATDFVHDLPGYVKDGVPRVAAWLDVPADGRTGREVRGTSKSRPVEARAIAKEVRRLIEHDPKFTFGVIAFYSAQVDEIGRAMIETGLTEKANTERGWRVADEWLTTLNHEGKTVERLRIGTVDAFQGKEFDVVFLSVTRSNELPGQTDEEQRRKFGHLMLENRLCVAMSRQHRLLVAVGDLDFVRATDAKKPLRALRAFTDLCGGEHGIVR</sequence>
<dbReference type="eggNOG" id="COG0507">
    <property type="taxonomic scope" value="Bacteria"/>
</dbReference>
<evidence type="ECO:0000259" key="3">
    <source>
        <dbReference type="Pfam" id="PF13087"/>
    </source>
</evidence>
<evidence type="ECO:0000259" key="2">
    <source>
        <dbReference type="Pfam" id="PF13086"/>
    </source>
</evidence>
<dbReference type="InterPro" id="IPR041677">
    <property type="entry name" value="DNA2/NAM7_AAA_11"/>
</dbReference>
<dbReference type="Pfam" id="PF13087">
    <property type="entry name" value="AAA_12"/>
    <property type="match status" value="1"/>
</dbReference>
<dbReference type="HOGENOM" id="CLU_007896_0_0_7"/>
<dbReference type="InterPro" id="IPR041679">
    <property type="entry name" value="DNA2/NAM7-like_C"/>
</dbReference>
<dbReference type="GO" id="GO:0004386">
    <property type="term" value="F:helicase activity"/>
    <property type="evidence" value="ECO:0007669"/>
    <property type="project" value="InterPro"/>
</dbReference>
<gene>
    <name evidence="4" type="ordered locus">STAUR_2449</name>
    <name evidence="5" type="ORF">STIAU_1350</name>
</gene>
<dbReference type="REBASE" id="53773">
    <property type="entry name" value="SauDWMcrB3P"/>
</dbReference>
<dbReference type="SUPFAM" id="SSF52540">
    <property type="entry name" value="P-loop containing nucleoside triphosphate hydrolases"/>
    <property type="match status" value="2"/>
</dbReference>
<feature type="region of interest" description="Disordered" evidence="1">
    <location>
        <begin position="1"/>
        <end position="23"/>
    </location>
</feature>
<organism evidence="5 7">
    <name type="scientific">Stigmatella aurantiaca (strain DW4/3-1)</name>
    <dbReference type="NCBI Taxonomy" id="378806"/>
    <lineage>
        <taxon>Bacteria</taxon>
        <taxon>Pseudomonadati</taxon>
        <taxon>Myxococcota</taxon>
        <taxon>Myxococcia</taxon>
        <taxon>Myxococcales</taxon>
        <taxon>Cystobacterineae</taxon>
        <taxon>Archangiaceae</taxon>
        <taxon>Stigmatella</taxon>
    </lineage>
</organism>
<dbReference type="Gene3D" id="3.40.50.300">
    <property type="entry name" value="P-loop containing nucleotide triphosphate hydrolases"/>
    <property type="match status" value="3"/>
</dbReference>
<feature type="region of interest" description="Disordered" evidence="1">
    <location>
        <begin position="300"/>
        <end position="322"/>
    </location>
</feature>
<dbReference type="Pfam" id="PF13086">
    <property type="entry name" value="AAA_11"/>
    <property type="match status" value="1"/>
</dbReference>
<feature type="domain" description="DNA2/NAM7 helicase helicase" evidence="2">
    <location>
        <begin position="427"/>
        <end position="806"/>
    </location>
</feature>
<dbReference type="Proteomes" id="UP000032702">
    <property type="component" value="Unassembled WGS sequence"/>
</dbReference>